<dbReference type="PANTHER" id="PTHR43247:SF1">
    <property type="entry name" value="PHOSPHOSERINE AMINOTRANSFERASE"/>
    <property type="match status" value="1"/>
</dbReference>
<comment type="cofactor">
    <cofactor evidence="11">
        <name>pyridoxal 5'-phosphate</name>
        <dbReference type="ChEBI" id="CHEBI:597326"/>
    </cofactor>
    <text evidence="11">Binds 1 pyridoxal phosphate per subunit.</text>
</comment>
<dbReference type="AlphaFoldDB" id="A0A347WMU8"/>
<keyword evidence="6 11" id="KW-0808">Transferase</keyword>
<sequence>MERVYNFSAGPAMLPEAVLEEAARELVNYKGTGMSVMEMSHRSSSYDQIHQDTQDLLRELMNIPDHYEILFLQGGASTQFAMVPLNLMTQHGKADYILTGNWAKKAYDEAVRYGDVAIAASSKDANFTYIPNMAEVTFRDEIDYVHICSNNTIYGTRFRPDNLPQTGDVPLVADMSSNILSEVYDVNDFGLIYAGAQKNMGPAGLTVVIIDKALIQEPQPSTPTMLTYKTHADKNSLYNTPPTYTIYMTKLVLEWLKDLGGVEAMAKINQEKADLLYDFIDQSDFYRSAVTAKDDRSLMNIPFLTPNADLDAQFVKEAAINGLHTLKGHRNVGGLRASIYNAMPIEGVQALVNFMDTFEKNHR</sequence>
<feature type="binding site" evidence="11">
    <location>
        <position position="42"/>
    </location>
    <ligand>
        <name>L-glutamate</name>
        <dbReference type="ChEBI" id="CHEBI:29985"/>
    </ligand>
</feature>
<comment type="pathway">
    <text evidence="2 11 12">Amino-acid biosynthesis; L-serine biosynthesis; L-serine from 3-phospho-D-glycerate: step 2/3.</text>
</comment>
<evidence type="ECO:0000256" key="10">
    <source>
        <dbReference type="ARBA" id="ARBA00049007"/>
    </source>
</evidence>
<keyword evidence="15" id="KW-1185">Reference proteome</keyword>
<dbReference type="EMBL" id="CP023434">
    <property type="protein sequence ID" value="AXY26405.1"/>
    <property type="molecule type" value="Genomic_DNA"/>
</dbReference>
<evidence type="ECO:0000256" key="6">
    <source>
        <dbReference type="ARBA" id="ARBA00022679"/>
    </source>
</evidence>
<evidence type="ECO:0000256" key="5">
    <source>
        <dbReference type="ARBA" id="ARBA00022605"/>
    </source>
</evidence>
<dbReference type="SUPFAM" id="SSF53383">
    <property type="entry name" value="PLP-dependent transferases"/>
    <property type="match status" value="1"/>
</dbReference>
<comment type="catalytic activity">
    <reaction evidence="10 11 12">
        <text>O-phospho-L-serine + 2-oxoglutarate = 3-phosphooxypyruvate + L-glutamate</text>
        <dbReference type="Rhea" id="RHEA:14329"/>
        <dbReference type="ChEBI" id="CHEBI:16810"/>
        <dbReference type="ChEBI" id="CHEBI:18110"/>
        <dbReference type="ChEBI" id="CHEBI:29985"/>
        <dbReference type="ChEBI" id="CHEBI:57524"/>
        <dbReference type="EC" id="2.6.1.52"/>
    </reaction>
</comment>
<dbReference type="Pfam" id="PF00266">
    <property type="entry name" value="Aminotran_5"/>
    <property type="match status" value="1"/>
</dbReference>
<gene>
    <name evidence="11" type="primary">serC</name>
    <name evidence="14" type="ORF">CL176_10605</name>
</gene>
<dbReference type="PIRSF" id="PIRSF000525">
    <property type="entry name" value="SerC"/>
    <property type="match status" value="1"/>
</dbReference>
<dbReference type="InterPro" id="IPR015421">
    <property type="entry name" value="PyrdxlP-dep_Trfase_major"/>
</dbReference>
<evidence type="ECO:0000256" key="3">
    <source>
        <dbReference type="ARBA" id="ARBA00006904"/>
    </source>
</evidence>
<dbReference type="GO" id="GO:0005737">
    <property type="term" value="C:cytoplasm"/>
    <property type="evidence" value="ECO:0007669"/>
    <property type="project" value="UniProtKB-SubCell"/>
</dbReference>
<comment type="similarity">
    <text evidence="3 11">Belongs to the class-V pyridoxal-phosphate-dependent aminotransferase family. SerC subfamily.</text>
</comment>
<dbReference type="InterPro" id="IPR020578">
    <property type="entry name" value="Aminotrans_V_PyrdxlP_BS"/>
</dbReference>
<keyword evidence="11" id="KW-0963">Cytoplasm</keyword>
<dbReference type="GO" id="GO:0006564">
    <property type="term" value="P:L-serine biosynthetic process"/>
    <property type="evidence" value="ECO:0007669"/>
    <property type="project" value="UniProtKB-UniRule"/>
</dbReference>
<feature type="domain" description="Aminotransferase class V" evidence="13">
    <location>
        <begin position="4"/>
        <end position="351"/>
    </location>
</feature>
<proteinExistence type="inferred from homology"/>
<evidence type="ECO:0000313" key="14">
    <source>
        <dbReference type="EMBL" id="AXY26405.1"/>
    </source>
</evidence>
<evidence type="ECO:0000256" key="12">
    <source>
        <dbReference type="RuleBase" id="RU004505"/>
    </source>
</evidence>
<feature type="binding site" evidence="11">
    <location>
        <begin position="239"/>
        <end position="240"/>
    </location>
    <ligand>
        <name>pyridoxal 5'-phosphate</name>
        <dbReference type="ChEBI" id="CHEBI:597326"/>
    </ligand>
</feature>
<evidence type="ECO:0000256" key="11">
    <source>
        <dbReference type="HAMAP-Rule" id="MF_00160"/>
    </source>
</evidence>
<evidence type="ECO:0000256" key="8">
    <source>
        <dbReference type="ARBA" id="ARBA00023299"/>
    </source>
</evidence>
<keyword evidence="7 11" id="KW-0663">Pyridoxal phosphate</keyword>
<dbReference type="Gene3D" id="3.90.1150.10">
    <property type="entry name" value="Aspartate Aminotransferase, domain 1"/>
    <property type="match status" value="1"/>
</dbReference>
<evidence type="ECO:0000313" key="15">
    <source>
        <dbReference type="Proteomes" id="UP000263232"/>
    </source>
</evidence>
<accession>A0A347WMU8</accession>
<organism evidence="14 15">
    <name type="scientific">Suicoccus acidiformans</name>
    <dbReference type="NCBI Taxonomy" id="2036206"/>
    <lineage>
        <taxon>Bacteria</taxon>
        <taxon>Bacillati</taxon>
        <taxon>Bacillota</taxon>
        <taxon>Bacilli</taxon>
        <taxon>Lactobacillales</taxon>
        <taxon>Aerococcaceae</taxon>
        <taxon>Suicoccus</taxon>
    </lineage>
</organism>
<dbReference type="CDD" id="cd00611">
    <property type="entry name" value="PSAT_like"/>
    <property type="match status" value="1"/>
</dbReference>
<dbReference type="InterPro" id="IPR015422">
    <property type="entry name" value="PyrdxlP-dep_Trfase_small"/>
</dbReference>
<dbReference type="NCBIfam" id="NF003764">
    <property type="entry name" value="PRK05355.1"/>
    <property type="match status" value="1"/>
</dbReference>
<dbReference type="OrthoDB" id="9809412at2"/>
<feature type="binding site" evidence="11">
    <location>
        <position position="102"/>
    </location>
    <ligand>
        <name>pyridoxal 5'-phosphate</name>
        <dbReference type="ChEBI" id="CHEBI:597326"/>
    </ligand>
</feature>
<evidence type="ECO:0000256" key="9">
    <source>
        <dbReference type="ARBA" id="ARBA00047630"/>
    </source>
</evidence>
<dbReference type="InterPro" id="IPR015424">
    <property type="entry name" value="PyrdxlP-dep_Trfase"/>
</dbReference>
<dbReference type="NCBIfam" id="TIGR01364">
    <property type="entry name" value="serC_1"/>
    <property type="match status" value="1"/>
</dbReference>
<dbReference type="FunFam" id="3.90.1150.10:FF:000006">
    <property type="entry name" value="Phosphoserine aminotransferase"/>
    <property type="match status" value="1"/>
</dbReference>
<keyword evidence="4 11" id="KW-0032">Aminotransferase</keyword>
<dbReference type="InterPro" id="IPR022278">
    <property type="entry name" value="Pser_aminoTfrase"/>
</dbReference>
<keyword evidence="5 11" id="KW-0028">Amino-acid biosynthesis</keyword>
<evidence type="ECO:0000256" key="2">
    <source>
        <dbReference type="ARBA" id="ARBA00005099"/>
    </source>
</evidence>
<feature type="binding site" evidence="11">
    <location>
        <begin position="76"/>
        <end position="77"/>
    </location>
    <ligand>
        <name>pyridoxal 5'-phosphate</name>
        <dbReference type="ChEBI" id="CHEBI:597326"/>
    </ligand>
</feature>
<dbReference type="UniPathway" id="UPA00135">
    <property type="reaction ID" value="UER00197"/>
</dbReference>
<dbReference type="GO" id="GO:0004648">
    <property type="term" value="F:O-phospho-L-serine:2-oxoglutarate aminotransferase activity"/>
    <property type="evidence" value="ECO:0007669"/>
    <property type="project" value="UniProtKB-UniRule"/>
</dbReference>
<dbReference type="GO" id="GO:0030170">
    <property type="term" value="F:pyridoxal phosphate binding"/>
    <property type="evidence" value="ECO:0007669"/>
    <property type="project" value="UniProtKB-UniRule"/>
</dbReference>
<dbReference type="FunFam" id="3.40.640.10:FF:000010">
    <property type="entry name" value="Phosphoserine aminotransferase"/>
    <property type="match status" value="1"/>
</dbReference>
<comment type="function">
    <text evidence="1 11">Catalyzes the reversible conversion of 3-phosphohydroxypyruvate to phosphoserine and of 3-hydroxy-2-oxo-4-phosphonooxybutanoate to phosphohydroxythreonine.</text>
</comment>
<evidence type="ECO:0000256" key="4">
    <source>
        <dbReference type="ARBA" id="ARBA00022576"/>
    </source>
</evidence>
<comment type="subunit">
    <text evidence="11">Homodimer.</text>
</comment>
<dbReference type="Proteomes" id="UP000263232">
    <property type="component" value="Chromosome"/>
</dbReference>
<feature type="modified residue" description="N6-(pyridoxal phosphate)lysine" evidence="11">
    <location>
        <position position="198"/>
    </location>
</feature>
<feature type="binding site" evidence="11">
    <location>
        <position position="152"/>
    </location>
    <ligand>
        <name>pyridoxal 5'-phosphate</name>
        <dbReference type="ChEBI" id="CHEBI:597326"/>
    </ligand>
</feature>
<dbReference type="RefSeq" id="WP_118991264.1">
    <property type="nucleotide sequence ID" value="NZ_CP023434.1"/>
</dbReference>
<dbReference type="InterPro" id="IPR000192">
    <property type="entry name" value="Aminotrans_V_dom"/>
</dbReference>
<name>A0A347WMU8_9LACT</name>
<evidence type="ECO:0000256" key="1">
    <source>
        <dbReference type="ARBA" id="ARBA00003483"/>
    </source>
</evidence>
<feature type="binding site" evidence="11">
    <location>
        <position position="174"/>
    </location>
    <ligand>
        <name>pyridoxal 5'-phosphate</name>
        <dbReference type="ChEBI" id="CHEBI:597326"/>
    </ligand>
</feature>
<evidence type="ECO:0000259" key="13">
    <source>
        <dbReference type="Pfam" id="PF00266"/>
    </source>
</evidence>
<dbReference type="HAMAP" id="MF_00160">
    <property type="entry name" value="SerC_aminotrans_5"/>
    <property type="match status" value="1"/>
</dbReference>
<dbReference type="PANTHER" id="PTHR43247">
    <property type="entry name" value="PHOSPHOSERINE AMINOTRANSFERASE"/>
    <property type="match status" value="1"/>
</dbReference>
<evidence type="ECO:0000256" key="7">
    <source>
        <dbReference type="ARBA" id="ARBA00022898"/>
    </source>
</evidence>
<dbReference type="PROSITE" id="PS00595">
    <property type="entry name" value="AA_TRANSFER_CLASS_5"/>
    <property type="match status" value="1"/>
</dbReference>
<dbReference type="Gene3D" id="3.40.640.10">
    <property type="entry name" value="Type I PLP-dependent aspartate aminotransferase-like (Major domain)"/>
    <property type="match status" value="1"/>
</dbReference>
<dbReference type="EC" id="2.6.1.52" evidence="11"/>
<protein>
    <recommendedName>
        <fullName evidence="11">Phosphoserine aminotransferase</fullName>
        <ecNumber evidence="11">2.6.1.52</ecNumber>
    </recommendedName>
    <alternativeName>
        <fullName evidence="11">Phosphohydroxythreonine aminotransferase</fullName>
        <shortName evidence="11">PSAT</shortName>
    </alternativeName>
</protein>
<dbReference type="KEGG" id="abae:CL176_10605"/>
<reference evidence="14 15" key="1">
    <citation type="submission" date="2017-09" db="EMBL/GenBank/DDBJ databases">
        <title>Complete genome sequence of Oxytococcus suis strain ZY16052.</title>
        <authorList>
            <person name="Li F."/>
        </authorList>
    </citation>
    <scope>NUCLEOTIDE SEQUENCE [LARGE SCALE GENOMIC DNA]</scope>
    <source>
        <strain evidence="14 15">ZY16052</strain>
    </source>
</reference>
<feature type="binding site" evidence="11">
    <location>
        <position position="197"/>
    </location>
    <ligand>
        <name>pyridoxal 5'-phosphate</name>
        <dbReference type="ChEBI" id="CHEBI:597326"/>
    </ligand>
</feature>
<comment type="subcellular location">
    <subcellularLocation>
        <location evidence="11">Cytoplasm</location>
    </subcellularLocation>
</comment>
<comment type="caution">
    <text evidence="11">Lacks conserved residue(s) required for the propagation of feature annotation.</text>
</comment>
<keyword evidence="8 11" id="KW-0718">Serine biosynthesis</keyword>
<comment type="catalytic activity">
    <reaction evidence="9 11">
        <text>4-(phosphooxy)-L-threonine + 2-oxoglutarate = (R)-3-hydroxy-2-oxo-4-phosphooxybutanoate + L-glutamate</text>
        <dbReference type="Rhea" id="RHEA:16573"/>
        <dbReference type="ChEBI" id="CHEBI:16810"/>
        <dbReference type="ChEBI" id="CHEBI:29985"/>
        <dbReference type="ChEBI" id="CHEBI:58452"/>
        <dbReference type="ChEBI" id="CHEBI:58538"/>
        <dbReference type="EC" id="2.6.1.52"/>
    </reaction>
</comment>